<evidence type="ECO:0000313" key="9">
    <source>
        <dbReference type="EMBL" id="OBR03488.1"/>
    </source>
</evidence>
<dbReference type="Proteomes" id="UP000092177">
    <property type="component" value="Chromosome 9"/>
</dbReference>
<dbReference type="EC" id="6.3.4.19" evidence="1"/>
<dbReference type="RefSeq" id="XP_018152006.1">
    <property type="nucleotide sequence ID" value="XM_018307589.1"/>
</dbReference>
<dbReference type="EMBL" id="LTAN01000009">
    <property type="protein sequence ID" value="OBR03488.1"/>
    <property type="molecule type" value="Genomic_DNA"/>
</dbReference>
<feature type="compositionally biased region" description="Polar residues" evidence="7">
    <location>
        <begin position="510"/>
        <end position="526"/>
    </location>
</feature>
<feature type="compositionally biased region" description="Gly residues" evidence="7">
    <location>
        <begin position="849"/>
        <end position="864"/>
    </location>
</feature>
<comment type="caution">
    <text evidence="9">The sequence shown here is derived from an EMBL/GenBank/DDBJ whole genome shotgun (WGS) entry which is preliminary data.</text>
</comment>
<evidence type="ECO:0000256" key="4">
    <source>
        <dbReference type="ARBA" id="ARBA00022741"/>
    </source>
</evidence>
<evidence type="ECO:0000256" key="3">
    <source>
        <dbReference type="ARBA" id="ARBA00022694"/>
    </source>
</evidence>
<dbReference type="GO" id="GO:0005524">
    <property type="term" value="F:ATP binding"/>
    <property type="evidence" value="ECO:0007669"/>
    <property type="project" value="UniProtKB-KW"/>
</dbReference>
<reference evidence="10" key="1">
    <citation type="journal article" date="2017" name="BMC Genomics">
        <title>Gapless genome assembly of Colletotrichum higginsianum reveals chromosome structure and association of transposable elements with secondary metabolite gene clusters.</title>
        <authorList>
            <person name="Dallery J.-F."/>
            <person name="Lapalu N."/>
            <person name="Zampounis A."/>
            <person name="Pigne S."/>
            <person name="Luyten I."/>
            <person name="Amselem J."/>
            <person name="Wittenberg A.H.J."/>
            <person name="Zhou S."/>
            <person name="de Queiroz M.V."/>
            <person name="Robin G.P."/>
            <person name="Auger A."/>
            <person name="Hainaut M."/>
            <person name="Henrissat B."/>
            <person name="Kim K.-T."/>
            <person name="Lee Y.-H."/>
            <person name="Lespinet O."/>
            <person name="Schwartz D.C."/>
            <person name="Thon M.R."/>
            <person name="O'Connell R.J."/>
        </authorList>
    </citation>
    <scope>NUCLEOTIDE SEQUENCE [LARGE SCALE GENOMIC DNA]</scope>
    <source>
        <strain evidence="10">IMI 349063</strain>
    </source>
</reference>
<feature type="region of interest" description="Disordered" evidence="7">
    <location>
        <begin position="841"/>
        <end position="869"/>
    </location>
</feature>
<feature type="compositionally biased region" description="Low complexity" evidence="7">
    <location>
        <begin position="664"/>
        <end position="675"/>
    </location>
</feature>
<dbReference type="HAMAP" id="MF_01161">
    <property type="entry name" value="tRNA_Ile_lys_synt"/>
    <property type="match status" value="1"/>
</dbReference>
<dbReference type="CDD" id="cd01992">
    <property type="entry name" value="TilS_N"/>
    <property type="match status" value="1"/>
</dbReference>
<dbReference type="Pfam" id="PF01171">
    <property type="entry name" value="ATP_bind_3"/>
    <property type="match status" value="2"/>
</dbReference>
<dbReference type="GO" id="GO:0032267">
    <property type="term" value="F:tRNA(Ile)-lysidine synthase activity"/>
    <property type="evidence" value="ECO:0007669"/>
    <property type="project" value="UniProtKB-EC"/>
</dbReference>
<protein>
    <recommendedName>
        <fullName evidence="1">tRNA(Ile)-lysidine synthetase</fullName>
        <ecNumber evidence="1">6.3.4.19</ecNumber>
    </recommendedName>
</protein>
<dbReference type="GeneID" id="28871696"/>
<keyword evidence="2" id="KW-0436">Ligase</keyword>
<keyword evidence="5" id="KW-0067">ATP-binding</keyword>
<comment type="catalytic activity">
    <reaction evidence="6">
        <text>cytidine(34) in tRNA(Ile2) + L-lysine + ATP = lysidine(34) in tRNA(Ile2) + AMP + diphosphate + H(+)</text>
        <dbReference type="Rhea" id="RHEA:43744"/>
        <dbReference type="Rhea" id="RHEA-COMP:10625"/>
        <dbReference type="Rhea" id="RHEA-COMP:10670"/>
        <dbReference type="ChEBI" id="CHEBI:15378"/>
        <dbReference type="ChEBI" id="CHEBI:30616"/>
        <dbReference type="ChEBI" id="CHEBI:32551"/>
        <dbReference type="ChEBI" id="CHEBI:33019"/>
        <dbReference type="ChEBI" id="CHEBI:82748"/>
        <dbReference type="ChEBI" id="CHEBI:83665"/>
        <dbReference type="ChEBI" id="CHEBI:456215"/>
        <dbReference type="EC" id="6.3.4.19"/>
    </reaction>
</comment>
<feature type="region of interest" description="Disordered" evidence="7">
    <location>
        <begin position="659"/>
        <end position="699"/>
    </location>
</feature>
<dbReference type="InterPro" id="IPR011063">
    <property type="entry name" value="TilS/TtcA_N"/>
</dbReference>
<dbReference type="PANTHER" id="PTHR43033:SF1">
    <property type="entry name" value="TRNA(ILE)-LYSIDINE SYNTHASE-RELATED"/>
    <property type="match status" value="1"/>
</dbReference>
<feature type="domain" description="tRNA(Ile)-lysidine/2-thiocytidine synthase N-terminal" evidence="8">
    <location>
        <begin position="70"/>
        <end position="219"/>
    </location>
</feature>
<evidence type="ECO:0000256" key="2">
    <source>
        <dbReference type="ARBA" id="ARBA00022598"/>
    </source>
</evidence>
<dbReference type="SUPFAM" id="SSF52402">
    <property type="entry name" value="Adenine nucleotide alpha hydrolases-like"/>
    <property type="match status" value="1"/>
</dbReference>
<feature type="domain" description="tRNA(Ile)-lysidine/2-thiocytidine synthase N-terminal" evidence="8">
    <location>
        <begin position="324"/>
        <end position="373"/>
    </location>
</feature>
<evidence type="ECO:0000256" key="6">
    <source>
        <dbReference type="ARBA" id="ARBA00048539"/>
    </source>
</evidence>
<dbReference type="InterPro" id="IPR014729">
    <property type="entry name" value="Rossmann-like_a/b/a_fold"/>
</dbReference>
<dbReference type="KEGG" id="chig:CH63R_12615"/>
<evidence type="ECO:0000256" key="1">
    <source>
        <dbReference type="ARBA" id="ARBA00013267"/>
    </source>
</evidence>
<evidence type="ECO:0000256" key="5">
    <source>
        <dbReference type="ARBA" id="ARBA00022840"/>
    </source>
</evidence>
<proteinExistence type="inferred from homology"/>
<dbReference type="OrthoDB" id="434144at2759"/>
<dbReference type="PANTHER" id="PTHR43033">
    <property type="entry name" value="TRNA(ILE)-LYSIDINE SYNTHASE-RELATED"/>
    <property type="match status" value="1"/>
</dbReference>
<keyword evidence="4" id="KW-0547">Nucleotide-binding</keyword>
<keyword evidence="3" id="KW-0819">tRNA processing</keyword>
<dbReference type="VEuPathDB" id="FungiDB:CH63R_12615"/>
<organism evidence="9 10">
    <name type="scientific">Colletotrichum higginsianum (strain IMI 349063)</name>
    <name type="common">Crucifer anthracnose fungus</name>
    <dbReference type="NCBI Taxonomy" id="759273"/>
    <lineage>
        <taxon>Eukaryota</taxon>
        <taxon>Fungi</taxon>
        <taxon>Dikarya</taxon>
        <taxon>Ascomycota</taxon>
        <taxon>Pezizomycotina</taxon>
        <taxon>Sordariomycetes</taxon>
        <taxon>Hypocreomycetidae</taxon>
        <taxon>Glomerellales</taxon>
        <taxon>Glomerellaceae</taxon>
        <taxon>Colletotrichum</taxon>
        <taxon>Colletotrichum destructivum species complex</taxon>
    </lineage>
</organism>
<dbReference type="InterPro" id="IPR012795">
    <property type="entry name" value="tRNA_Ile_lys_synt_N"/>
</dbReference>
<dbReference type="Gene3D" id="3.40.50.620">
    <property type="entry name" value="HUPs"/>
    <property type="match status" value="2"/>
</dbReference>
<keyword evidence="10" id="KW-1185">Reference proteome</keyword>
<accession>A0A1B7XUR9</accession>
<feature type="region of interest" description="Disordered" evidence="7">
    <location>
        <begin position="503"/>
        <end position="526"/>
    </location>
</feature>
<dbReference type="AlphaFoldDB" id="A0A1B7XUR9"/>
<evidence type="ECO:0000313" key="10">
    <source>
        <dbReference type="Proteomes" id="UP000092177"/>
    </source>
</evidence>
<evidence type="ECO:0000259" key="8">
    <source>
        <dbReference type="Pfam" id="PF01171"/>
    </source>
</evidence>
<dbReference type="InterPro" id="IPR012094">
    <property type="entry name" value="tRNA_Ile_lys_synt"/>
</dbReference>
<name>A0A1B7XUR9_COLHI</name>
<sequence length="892" mass="97701">MGSTNSSLASATAAAAAAAAAAATRPKAAATHQFLHPVPKPITSVEFLDAVRAATPPRFPLARISRPRRIGLAVSGGVDSMALAFLFNRLREYMPLMRIVDNPLTKLSAFIIDHRLREGSADEALAVANEVRKLSHIRPHVDTINWKLEGIEGDPAAAPNLESIARRARYHRLGRMCATLRVESLFLAHHQDDQYETVLMRLLAGHGSRGLRGIAMAANIPECYDMHNVYESGHVDDQRAQAPLVSFRPPKKDWVSVRKELSSELDTDLYGAELRAGLQMGWHESPYLGGGVSDALFSAASSASAKARAAKAAAAARNMPQIHSEDAGVMVYRPLLGFPKDRLVATCEANNVRWFEDATNKDRTLTMRNAVRHLVREHALPRALGRDHVLRLAAQCDARVKGQEWEAGRWIRGGVKADLEPNVGTLVVELPGMGVPGRTAAAAAAARKSIYDDTRRELRLAHRRLIAALMVRKLVALVSPDRNPPQLASLQTVVGRLFPELAERSDETSKSNSNSDGNNPATTTPKAFNQASVLFLPVGPRKWYLVREPYPSLQPQPELTFTTVKNTYLRRYPTFPPTKWQTHDQDGGSVEKPVWEGPPPAPIPPNSARQWHSWQRFQLWDGRFWVRVKGRVKAVFRIAPFSPVHGRVFRERLGEGEGAGYGNAPEAPKAPVAPAETKESAAADNNSDDKDDNYYCSGGGGRGGGGFGSARIGVTGGDRGPSTAADKDGRARLEGILKRFAPGKVRYTLPALYAVHRDNETGEEVLRMLALPTLGIGLPGLERWVQYEVRYRKIDRSLLDGPPFGVSLRRRAVPRGGAAALRKKVLEEGIAEERDRRRIGALRRRRMGRSGGGGGGTGGGGGGKRSGRIASREWRGGRFRLMKFKTKNMIER</sequence>
<dbReference type="GO" id="GO:0008033">
    <property type="term" value="P:tRNA processing"/>
    <property type="evidence" value="ECO:0007669"/>
    <property type="project" value="UniProtKB-KW"/>
</dbReference>
<gene>
    <name evidence="9" type="ORF">CH63R_12615</name>
</gene>
<evidence type="ECO:0000256" key="7">
    <source>
        <dbReference type="SAM" id="MobiDB-lite"/>
    </source>
</evidence>